<evidence type="ECO:0000313" key="1">
    <source>
        <dbReference type="EMBL" id="KAH3681623.1"/>
    </source>
</evidence>
<protein>
    <submittedName>
        <fullName evidence="1">Uncharacterized protein</fullName>
    </submittedName>
</protein>
<dbReference type="EMBL" id="JAEUBG010004350">
    <property type="protein sequence ID" value="KAH3681623.1"/>
    <property type="molecule type" value="Genomic_DNA"/>
</dbReference>
<dbReference type="AlphaFoldDB" id="A0A9P8Q0A6"/>
<reference evidence="1" key="2">
    <citation type="submission" date="2021-01" db="EMBL/GenBank/DDBJ databases">
        <authorList>
            <person name="Schikora-Tamarit M.A."/>
        </authorList>
    </citation>
    <scope>NUCLEOTIDE SEQUENCE</scope>
    <source>
        <strain evidence="1">CBS2887</strain>
    </source>
</reference>
<dbReference type="Proteomes" id="UP000774326">
    <property type="component" value="Unassembled WGS sequence"/>
</dbReference>
<evidence type="ECO:0000313" key="2">
    <source>
        <dbReference type="Proteomes" id="UP000774326"/>
    </source>
</evidence>
<proteinExistence type="predicted"/>
<sequence length="349" mass="38285">MMWFLKQGEDLVLADEIVVHDVHQGVVVNDAVDGGLGSHVLVVVKDGAPFLGDSVHFVLPSQEGHLFHDRWLQHLLAWENPPRDGVGGVVLGVGGQVVVVVDDEVSQNVVVVLVVVRRVERLVDGLDVGNQGLDLGFRNQELQLTTRAEMSWMELGLPHNSMDLFGDCLNTPCVNNSISPKAAELESPQRPFGNSSQSWVLVTYEYFLFFQKIGLTVSLVLVGFNDFLHGKVSSDFSFSSAIKCRSSKIMTEDFSKFMVLQSVLKVFWDGDLRPGGSSLEGGVGESTTSTPGDIDELRVVVVHSVHSVVQVLDTLTGLWNEEFERESRLGVCILVGFLKLMTDSHGDLI</sequence>
<comment type="caution">
    <text evidence="1">The sequence shown here is derived from an EMBL/GenBank/DDBJ whole genome shotgun (WGS) entry which is preliminary data.</text>
</comment>
<reference evidence="1" key="1">
    <citation type="journal article" date="2021" name="Open Biol.">
        <title>Shared evolutionary footprints suggest mitochondrial oxidative damage underlies multiple complex I losses in fungi.</title>
        <authorList>
            <person name="Schikora-Tamarit M.A."/>
            <person name="Marcet-Houben M."/>
            <person name="Nosek J."/>
            <person name="Gabaldon T."/>
        </authorList>
    </citation>
    <scope>NUCLEOTIDE SEQUENCE</scope>
    <source>
        <strain evidence="1">CBS2887</strain>
    </source>
</reference>
<keyword evidence="2" id="KW-1185">Reference proteome</keyword>
<name>A0A9P8Q0A6_WICPI</name>
<gene>
    <name evidence="1" type="ORF">WICPIJ_007413</name>
</gene>
<organism evidence="1 2">
    <name type="scientific">Wickerhamomyces pijperi</name>
    <name type="common">Yeast</name>
    <name type="synonym">Pichia pijperi</name>
    <dbReference type="NCBI Taxonomy" id="599730"/>
    <lineage>
        <taxon>Eukaryota</taxon>
        <taxon>Fungi</taxon>
        <taxon>Dikarya</taxon>
        <taxon>Ascomycota</taxon>
        <taxon>Saccharomycotina</taxon>
        <taxon>Saccharomycetes</taxon>
        <taxon>Phaffomycetales</taxon>
        <taxon>Wickerhamomycetaceae</taxon>
        <taxon>Wickerhamomyces</taxon>
    </lineage>
</organism>
<accession>A0A9P8Q0A6</accession>